<dbReference type="SUPFAM" id="SSF52540">
    <property type="entry name" value="P-loop containing nucleoside triphosphate hydrolases"/>
    <property type="match status" value="1"/>
</dbReference>
<dbReference type="GO" id="GO:0016787">
    <property type="term" value="F:hydrolase activity"/>
    <property type="evidence" value="ECO:0007669"/>
    <property type="project" value="UniProtKB-KW"/>
</dbReference>
<accession>A0A839IQU2</accession>
<dbReference type="InterPro" id="IPR048333">
    <property type="entry name" value="HA2_WH"/>
</dbReference>
<dbReference type="InterPro" id="IPR007502">
    <property type="entry name" value="Helicase-assoc_dom"/>
</dbReference>
<dbReference type="SMART" id="SM00382">
    <property type="entry name" value="AAA"/>
    <property type="match status" value="1"/>
</dbReference>
<dbReference type="Pfam" id="PF11898">
    <property type="entry name" value="DUF3418"/>
    <property type="match status" value="1"/>
</dbReference>
<evidence type="ECO:0000259" key="10">
    <source>
        <dbReference type="PROSITE" id="PS51194"/>
    </source>
</evidence>
<dbReference type="GO" id="GO:0005524">
    <property type="term" value="F:ATP binding"/>
    <property type="evidence" value="ECO:0007669"/>
    <property type="project" value="UniProtKB-KW"/>
</dbReference>
<dbReference type="InterPro" id="IPR001650">
    <property type="entry name" value="Helicase_C-like"/>
</dbReference>
<evidence type="ECO:0000313" key="12">
    <source>
        <dbReference type="Proteomes" id="UP000565262"/>
    </source>
</evidence>
<dbReference type="Pfam" id="PF21010">
    <property type="entry name" value="HA2_C"/>
    <property type="match status" value="1"/>
</dbReference>
<dbReference type="FunFam" id="3.40.50.300:FF:000439">
    <property type="entry name" value="ATP-dependent RNA helicase HrpA"/>
    <property type="match status" value="1"/>
</dbReference>
<keyword evidence="3" id="KW-0547">Nucleotide-binding</keyword>
<dbReference type="FunFam" id="3.40.50.300:FF:000575">
    <property type="entry name" value="ATP-dependent helicase hrpA"/>
    <property type="match status" value="1"/>
</dbReference>
<evidence type="ECO:0000256" key="5">
    <source>
        <dbReference type="ARBA" id="ARBA00022806"/>
    </source>
</evidence>
<evidence type="ECO:0000256" key="7">
    <source>
        <dbReference type="ARBA" id="ARBA00047984"/>
    </source>
</evidence>
<gene>
    <name evidence="11" type="primary">hrpA</name>
    <name evidence="11" type="ORF">H4O21_10695</name>
</gene>
<sequence>MSTVVPSEIESLIDASMLKDRFRFQQKWKQLRPVLSGQPPLSSAHEGKRRQKPRSGDADIARNPQVALEKLIAQIQRSADKVQQRLQLIPRVEYPENLPVSQKKADIAEAIRDNQVVVIAGETGSGKTTQIPKICLELGLGARGLIGHTQPRRLAARTVASRVAEELKVPFGEQVGYQVRFTDQVTENTLVKLMTDGILLAETQNDRFLNRYEVLIIDEAHERSLNIDFLLGYLKQLLPKRPDLKVIITSATIDVERFSKHFSNAPVIEVSGRTFPVDVLYRPLMELDEDEDRDYDQYLHQGITEAVEEIIAIEKERKWGSGPQDILIFLPGEREIRETADVLRKAKFQHTEILPLYARLSAKEQNRVFQSHSGRRIVLSTNVAETSLTVPGIRYVIDPGTARISRYSYRSKVQRLPVEAVSQASANQRKGRCGRVAEGLCIRLYSEEDFVGRPEFTDPEIRRTNLASVILQMLNLRLGNIAHFPFVDAPDNRYIRDGFRLLHELGAVDDKERLTQIGRQLSKLPIDPRIARMVLAGAEHNALNEVLIIASALSAQDPRERPHDKQQQSDEKHRQWKDDNSDFLTFVNLWHGYEEQRQELSSSQFRKWCHKQFLSYLRMREWRDVHHQLKLMSKELKLKFNETPAGYDNVHKSLLPGLLSHLGMKLEDREYLGARNRKFHIFPGSALFKKQPRWIIAAELVETSKLYARQVAKIEPEWVERYAKHLTKHSYSEPHWEKKRAQVVAAEKVTLYGLPIVPNRRVHYGPIDSVISRDIFIRSGLVEGGYYSKAPFYQHNQQAVAEVEQLESKVRRRDLLVDDETLFRFYDERIPEKIYNGSGFEKWRKTIEKTDKQYLFFSKEELLQRETDELEIDYQFPDQLGLEGMRLSLDYQFEPGKQHDGLNIRVPVAGLQQINENRLDWLVPGMLRDKCIALVKNLPKQVRKNFVPIPDYIDAVLPGLEPCDQALTECLGELLRRKTGVRIDPELWRPQELEHHHRMLIQVVDSKGKVLGESRELNELLEQFSGQSAEQVRISGDDKFKLSGMTDWPAGMEFPLQIEQEQQGIVLRAFPALTDKGNCVDSTLFDLQGQAEEEHWQGVRRLLMLALPQQVKWIEKSLPNLNQVALLFNSLGKKDQLVQDLVLATFDWTFRTDSVPRTEQAFNQLLDEKQDQVADQAKALLKLCHDILKLNHEIQKKLKGKIPLALAFIYSDIRFQLENLVYQGFLHRTGKEWLQEIPKYLQGILLRLEKAGLNRGREQLWSEELRQLWEKYQLKAEQLEQREGHAARLNEYRWMLEEYRISLFAQQLGTKKPVSAKRLDKLWSELT</sequence>
<dbReference type="EMBL" id="JACJFM010000011">
    <property type="protein sequence ID" value="MBB1487080.1"/>
    <property type="molecule type" value="Genomic_DNA"/>
</dbReference>
<dbReference type="Gene3D" id="3.40.50.300">
    <property type="entry name" value="P-loop containing nucleotide triphosphate hydrolases"/>
    <property type="match status" value="2"/>
</dbReference>
<evidence type="ECO:0000256" key="6">
    <source>
        <dbReference type="ARBA" id="ARBA00022840"/>
    </source>
</evidence>
<dbReference type="NCBIfam" id="NF008348">
    <property type="entry name" value="PRK11131.1"/>
    <property type="match status" value="1"/>
</dbReference>
<dbReference type="RefSeq" id="WP_182808857.1">
    <property type="nucleotide sequence ID" value="NZ_JACJFM010000011.1"/>
</dbReference>
<keyword evidence="5 11" id="KW-0347">Helicase</keyword>
<dbReference type="InterPro" id="IPR011545">
    <property type="entry name" value="DEAD/DEAH_box_helicase_dom"/>
</dbReference>
<dbReference type="Proteomes" id="UP000565262">
    <property type="component" value="Unassembled WGS sequence"/>
</dbReference>
<dbReference type="SMART" id="SM00847">
    <property type="entry name" value="HA2"/>
    <property type="match status" value="1"/>
</dbReference>
<dbReference type="PROSITE" id="PS51192">
    <property type="entry name" value="HELICASE_ATP_BIND_1"/>
    <property type="match status" value="1"/>
</dbReference>
<feature type="domain" description="Helicase C-terminal" evidence="10">
    <location>
        <begin position="306"/>
        <end position="477"/>
    </location>
</feature>
<dbReference type="CDD" id="cd18791">
    <property type="entry name" value="SF2_C_RHA"/>
    <property type="match status" value="1"/>
</dbReference>
<dbReference type="Pfam" id="PF04408">
    <property type="entry name" value="WHD_HA2"/>
    <property type="match status" value="1"/>
</dbReference>
<dbReference type="GO" id="GO:0003724">
    <property type="term" value="F:RNA helicase activity"/>
    <property type="evidence" value="ECO:0007669"/>
    <property type="project" value="UniProtKB-EC"/>
</dbReference>
<dbReference type="InterPro" id="IPR027417">
    <property type="entry name" value="P-loop_NTPase"/>
</dbReference>
<dbReference type="InterPro" id="IPR003593">
    <property type="entry name" value="AAA+_ATPase"/>
</dbReference>
<dbReference type="SMART" id="SM00487">
    <property type="entry name" value="DEXDc"/>
    <property type="match status" value="1"/>
</dbReference>
<reference evidence="11 12" key="1">
    <citation type="submission" date="2020-08" db="EMBL/GenBank/DDBJ databases">
        <title>Oceanospirillum sp. nov. isolated from marine sediment.</title>
        <authorList>
            <person name="Ji X."/>
        </authorList>
    </citation>
    <scope>NUCLEOTIDE SEQUENCE [LARGE SCALE GENOMIC DNA]</scope>
    <source>
        <strain evidence="11 12">D5</strain>
    </source>
</reference>
<evidence type="ECO:0000256" key="1">
    <source>
        <dbReference type="ARBA" id="ARBA00008792"/>
    </source>
</evidence>
<dbReference type="InterPro" id="IPR024590">
    <property type="entry name" value="HrpA_C"/>
</dbReference>
<dbReference type="InterPro" id="IPR010222">
    <property type="entry name" value="RNA_helicase_HrpA"/>
</dbReference>
<dbReference type="Pfam" id="PF00271">
    <property type="entry name" value="Helicase_C"/>
    <property type="match status" value="1"/>
</dbReference>
<dbReference type="EC" id="3.6.4.13" evidence="2"/>
<dbReference type="Gene3D" id="1.20.120.1080">
    <property type="match status" value="1"/>
</dbReference>
<dbReference type="GO" id="GO:0003723">
    <property type="term" value="F:RNA binding"/>
    <property type="evidence" value="ECO:0007669"/>
    <property type="project" value="TreeGrafter"/>
</dbReference>
<organism evidence="11 12">
    <name type="scientific">Oceanospirillum sediminis</name>
    <dbReference type="NCBI Taxonomy" id="2760088"/>
    <lineage>
        <taxon>Bacteria</taxon>
        <taxon>Pseudomonadati</taxon>
        <taxon>Pseudomonadota</taxon>
        <taxon>Gammaproteobacteria</taxon>
        <taxon>Oceanospirillales</taxon>
        <taxon>Oceanospirillaceae</taxon>
        <taxon>Oceanospirillum</taxon>
    </lineage>
</organism>
<keyword evidence="4 11" id="KW-0378">Hydrolase</keyword>
<evidence type="ECO:0000256" key="4">
    <source>
        <dbReference type="ARBA" id="ARBA00022801"/>
    </source>
</evidence>
<proteinExistence type="inferred from homology"/>
<dbReference type="CDD" id="cd17989">
    <property type="entry name" value="DEXHc_HrpA"/>
    <property type="match status" value="1"/>
</dbReference>
<name>A0A839IQU2_9GAMM</name>
<dbReference type="NCBIfam" id="TIGR01967">
    <property type="entry name" value="DEAH_box_HrpA"/>
    <property type="match status" value="1"/>
</dbReference>
<dbReference type="SMART" id="SM00490">
    <property type="entry name" value="HELICc"/>
    <property type="match status" value="1"/>
</dbReference>
<dbReference type="PROSITE" id="PS51194">
    <property type="entry name" value="HELICASE_CTER"/>
    <property type="match status" value="1"/>
</dbReference>
<keyword evidence="6" id="KW-0067">ATP-binding</keyword>
<feature type="region of interest" description="Disordered" evidence="8">
    <location>
        <begin position="35"/>
        <end position="61"/>
    </location>
</feature>
<evidence type="ECO:0000259" key="9">
    <source>
        <dbReference type="PROSITE" id="PS51192"/>
    </source>
</evidence>
<comment type="caution">
    <text evidence="11">The sequence shown here is derived from an EMBL/GenBank/DDBJ whole genome shotgun (WGS) entry which is preliminary data.</text>
</comment>
<keyword evidence="12" id="KW-1185">Reference proteome</keyword>
<protein>
    <recommendedName>
        <fullName evidence="2">RNA helicase</fullName>
        <ecNumber evidence="2">3.6.4.13</ecNumber>
    </recommendedName>
</protein>
<dbReference type="InterPro" id="IPR014001">
    <property type="entry name" value="Helicase_ATP-bd"/>
</dbReference>
<dbReference type="PANTHER" id="PTHR18934">
    <property type="entry name" value="ATP-DEPENDENT RNA HELICASE"/>
    <property type="match status" value="1"/>
</dbReference>
<dbReference type="PANTHER" id="PTHR18934:SF99">
    <property type="entry name" value="ATP-DEPENDENT RNA HELICASE DHX37-RELATED"/>
    <property type="match status" value="1"/>
</dbReference>
<dbReference type="FunFam" id="1.20.120.1080:FF:000005">
    <property type="entry name" value="ATP-dependent helicase HrpA"/>
    <property type="match status" value="1"/>
</dbReference>
<evidence type="ECO:0000256" key="8">
    <source>
        <dbReference type="SAM" id="MobiDB-lite"/>
    </source>
</evidence>
<evidence type="ECO:0000256" key="3">
    <source>
        <dbReference type="ARBA" id="ARBA00022741"/>
    </source>
</evidence>
<dbReference type="InterPro" id="IPR011709">
    <property type="entry name" value="DEAD-box_helicase_OB_fold"/>
</dbReference>
<dbReference type="Pfam" id="PF07717">
    <property type="entry name" value="OB_NTP_bind"/>
    <property type="match status" value="1"/>
</dbReference>
<feature type="domain" description="Helicase ATP-binding" evidence="9">
    <location>
        <begin position="108"/>
        <end position="271"/>
    </location>
</feature>
<comment type="catalytic activity">
    <reaction evidence="7">
        <text>ATP + H2O = ADP + phosphate + H(+)</text>
        <dbReference type="Rhea" id="RHEA:13065"/>
        <dbReference type="ChEBI" id="CHEBI:15377"/>
        <dbReference type="ChEBI" id="CHEBI:15378"/>
        <dbReference type="ChEBI" id="CHEBI:30616"/>
        <dbReference type="ChEBI" id="CHEBI:43474"/>
        <dbReference type="ChEBI" id="CHEBI:456216"/>
        <dbReference type="EC" id="3.6.4.13"/>
    </reaction>
</comment>
<comment type="similarity">
    <text evidence="1">Belongs to the DEAD box helicase family. DEAH subfamily.</text>
</comment>
<evidence type="ECO:0000313" key="11">
    <source>
        <dbReference type="EMBL" id="MBB1487080.1"/>
    </source>
</evidence>
<evidence type="ECO:0000256" key="2">
    <source>
        <dbReference type="ARBA" id="ARBA00012552"/>
    </source>
</evidence>
<dbReference type="Pfam" id="PF00270">
    <property type="entry name" value="DEAD"/>
    <property type="match status" value="1"/>
</dbReference>